<dbReference type="InterPro" id="IPR013525">
    <property type="entry name" value="ABC2_TM"/>
</dbReference>
<keyword evidence="2 5" id="KW-0812">Transmembrane</keyword>
<dbReference type="NCBIfam" id="TIGR03062">
    <property type="entry name" value="pip_yhgE_Cterm"/>
    <property type="match status" value="1"/>
</dbReference>
<evidence type="ECO:0000256" key="3">
    <source>
        <dbReference type="ARBA" id="ARBA00022989"/>
    </source>
</evidence>
<dbReference type="InterPro" id="IPR051328">
    <property type="entry name" value="T7SS_ABC-Transporter"/>
</dbReference>
<comment type="caution">
    <text evidence="7">The sequence shown here is derived from an EMBL/GenBank/DDBJ whole genome shotgun (WGS) entry which is preliminary data.</text>
</comment>
<dbReference type="InterPro" id="IPR023908">
    <property type="entry name" value="xxxLxxG_rpt"/>
</dbReference>
<dbReference type="NCBIfam" id="TIGR03057">
    <property type="entry name" value="xxxLxxG_by_4"/>
    <property type="match status" value="6"/>
</dbReference>
<feature type="domain" description="ABC-2 type transporter transmembrane" evidence="6">
    <location>
        <begin position="429"/>
        <end position="649"/>
    </location>
</feature>
<feature type="transmembrane region" description="Helical" evidence="5">
    <location>
        <begin position="21"/>
        <end position="43"/>
    </location>
</feature>
<proteinExistence type="predicted"/>
<dbReference type="NCBIfam" id="TIGR03061">
    <property type="entry name" value="pip_yhgE_Nterm"/>
    <property type="match status" value="1"/>
</dbReference>
<dbReference type="PANTHER" id="PTHR43077:SF5">
    <property type="entry name" value="PHAGE INFECTION PROTEIN"/>
    <property type="match status" value="1"/>
</dbReference>
<evidence type="ECO:0000313" key="8">
    <source>
        <dbReference type="Proteomes" id="UP000035009"/>
    </source>
</evidence>
<dbReference type="InterPro" id="IPR017500">
    <property type="entry name" value="Phage_infect_YhgE_N"/>
</dbReference>
<feature type="transmembrane region" description="Helical" evidence="5">
    <location>
        <begin position="568"/>
        <end position="588"/>
    </location>
</feature>
<protein>
    <recommendedName>
        <fullName evidence="6">ABC-2 type transporter transmembrane domain-containing protein</fullName>
    </recommendedName>
</protein>
<dbReference type="AlphaFoldDB" id="M3TBT1"/>
<dbReference type="Pfam" id="PF12698">
    <property type="entry name" value="ABC2_membrane_3"/>
    <property type="match status" value="2"/>
</dbReference>
<evidence type="ECO:0000256" key="4">
    <source>
        <dbReference type="ARBA" id="ARBA00023136"/>
    </source>
</evidence>
<dbReference type="Proteomes" id="UP000035009">
    <property type="component" value="Unassembled WGS sequence"/>
</dbReference>
<dbReference type="InterPro" id="IPR017501">
    <property type="entry name" value="Phage_infect_YhgE_C"/>
</dbReference>
<feature type="transmembrane region" description="Helical" evidence="5">
    <location>
        <begin position="473"/>
        <end position="493"/>
    </location>
</feature>
<evidence type="ECO:0000313" key="7">
    <source>
        <dbReference type="EMBL" id="GAC78846.1"/>
    </source>
</evidence>
<reference evidence="7 8" key="1">
    <citation type="submission" date="2013-02" db="EMBL/GenBank/DDBJ databases">
        <title>Whole genome shotgun sequence of Gordonia malaquae NBRC 108250.</title>
        <authorList>
            <person name="Yoshida I."/>
            <person name="Hosoyama A."/>
            <person name="Tsuchikane K."/>
            <person name="Ando Y."/>
            <person name="Baba S."/>
            <person name="Ohji S."/>
            <person name="Hamada M."/>
            <person name="Tamura T."/>
            <person name="Yamazoe A."/>
            <person name="Yamazaki S."/>
            <person name="Fujita N."/>
        </authorList>
    </citation>
    <scope>NUCLEOTIDE SEQUENCE [LARGE SCALE GENOMIC DNA]</scope>
    <source>
        <strain evidence="7 8">NBRC 108250</strain>
    </source>
</reference>
<keyword evidence="3 5" id="KW-1133">Transmembrane helix</keyword>
<dbReference type="EMBL" id="BAOP01000005">
    <property type="protein sequence ID" value="GAC78846.1"/>
    <property type="molecule type" value="Genomic_DNA"/>
</dbReference>
<organism evidence="7 8">
    <name type="scientific">Gordonia malaquae NBRC 108250</name>
    <dbReference type="NCBI Taxonomy" id="1223542"/>
    <lineage>
        <taxon>Bacteria</taxon>
        <taxon>Bacillati</taxon>
        <taxon>Actinomycetota</taxon>
        <taxon>Actinomycetes</taxon>
        <taxon>Mycobacteriales</taxon>
        <taxon>Gordoniaceae</taxon>
        <taxon>Gordonia</taxon>
    </lineage>
</organism>
<evidence type="ECO:0000256" key="2">
    <source>
        <dbReference type="ARBA" id="ARBA00022692"/>
    </source>
</evidence>
<evidence type="ECO:0000259" key="6">
    <source>
        <dbReference type="Pfam" id="PF12698"/>
    </source>
</evidence>
<dbReference type="PANTHER" id="PTHR43077">
    <property type="entry name" value="TRANSPORT PERMEASE YVFS-RELATED"/>
    <property type="match status" value="1"/>
</dbReference>
<evidence type="ECO:0000256" key="5">
    <source>
        <dbReference type="SAM" id="Phobius"/>
    </source>
</evidence>
<dbReference type="OrthoDB" id="9811483at2"/>
<name>M3TBT1_GORML</name>
<gene>
    <name evidence="7" type="ORF">GM1_005_00290</name>
</gene>
<comment type="subcellular location">
    <subcellularLocation>
        <location evidence="1">Membrane</location>
        <topology evidence="1">Multi-pass membrane protein</topology>
    </subcellularLocation>
</comment>
<feature type="transmembrane region" description="Helical" evidence="5">
    <location>
        <begin position="542"/>
        <end position="561"/>
    </location>
</feature>
<dbReference type="GO" id="GO:0140359">
    <property type="term" value="F:ABC-type transporter activity"/>
    <property type="evidence" value="ECO:0007669"/>
    <property type="project" value="InterPro"/>
</dbReference>
<sequence length="669" mass="69700">MLAGMSLGTELKRYSKGAMPRIAIVTVILMPLLYGAMYLWVFWNPFDEVAKVPVALVNEDAGASAQGKTLNAGEQVETELVASGKLGVNVTDAADAADGLAHGRYYFTITIPKDFSSSIASATTKNPHKAQVDFQFNDANSYLAGIIGQNAAAQVTATLNDKIGQQAVDQVLVGLTTAGAGLTRAADGADQLATGLKTADDGAQKLASGADELATNMVTARDGSAKLADGAGQLADGINSAAGPLKATLAQVASSGIKPTQYAADAARLTRDMSSVLDVVGQVGAGQSQAEQVLTGVMTQLRNSRDPNARALANSLKPVQTFLKTQGVDPSTTQRVDNLSQQSRALSRQLGDKNSGLYGMLAMLENGQLAGKLGQLTDGANQLKDGSAALNSGLIQLTDGSNRLATGAAQLAEGTPKLSAGADELSKGLSDGVKQIPDFGDDAQRQKTAANLSQPVALNEFTHNKAPTFGAGFAPFFLPLAMFIGTIIIWMMIKPLQARPVVNGLGGLRAILASYWPAVLIAIAQVVVMFLVAHFAVGLDPAHPLGMVGFMLLVSAAFLALIQMFNSVLGVAVGRVVSLAFLMVQIVASGGIYPVETTAKPAQILHPYDPMGYAVTGMRQLISGGVDYRLGISVAVLAAVMLGSLAISSWAARRNRQYTMEQLYPPIQV</sequence>
<keyword evidence="4 5" id="KW-0472">Membrane</keyword>
<feature type="transmembrane region" description="Helical" evidence="5">
    <location>
        <begin position="514"/>
        <end position="536"/>
    </location>
</feature>
<dbReference type="STRING" id="410332.SAMN04488550_0357"/>
<keyword evidence="8" id="KW-1185">Reference proteome</keyword>
<dbReference type="eggNOG" id="COG1511">
    <property type="taxonomic scope" value="Bacteria"/>
</dbReference>
<feature type="domain" description="ABC-2 type transporter transmembrane" evidence="6">
    <location>
        <begin position="24"/>
        <end position="165"/>
    </location>
</feature>
<evidence type="ECO:0000256" key="1">
    <source>
        <dbReference type="ARBA" id="ARBA00004141"/>
    </source>
</evidence>
<dbReference type="GO" id="GO:0016020">
    <property type="term" value="C:membrane"/>
    <property type="evidence" value="ECO:0007669"/>
    <property type="project" value="UniProtKB-SubCell"/>
</dbReference>
<dbReference type="Gene3D" id="3.40.1710.10">
    <property type="entry name" value="abc type-2 transporter like domain"/>
    <property type="match status" value="1"/>
</dbReference>
<accession>M3TBT1</accession>
<dbReference type="RefSeq" id="WP_008376991.1">
    <property type="nucleotide sequence ID" value="NZ_BAOP01000005.1"/>
</dbReference>
<feature type="transmembrane region" description="Helical" evidence="5">
    <location>
        <begin position="628"/>
        <end position="652"/>
    </location>
</feature>